<dbReference type="Proteomes" id="UP000321827">
    <property type="component" value="Unassembled WGS sequence"/>
</dbReference>
<dbReference type="PANTHER" id="PTHR43848">
    <property type="entry name" value="PUTRESCINE TRANSPORT SYSTEM PERMEASE PROTEIN POTI"/>
    <property type="match status" value="1"/>
</dbReference>
<dbReference type="RefSeq" id="WP_147147623.1">
    <property type="nucleotide sequence ID" value="NZ_BJXN01000010.1"/>
</dbReference>
<evidence type="ECO:0000256" key="4">
    <source>
        <dbReference type="ARBA" id="ARBA00022475"/>
    </source>
</evidence>
<dbReference type="CDD" id="cd06261">
    <property type="entry name" value="TM_PBP2"/>
    <property type="match status" value="1"/>
</dbReference>
<dbReference type="InterPro" id="IPR000515">
    <property type="entry name" value="MetI-like"/>
</dbReference>
<dbReference type="EMBL" id="BJXN01000010">
    <property type="protein sequence ID" value="GEM90138.1"/>
    <property type="molecule type" value="Genomic_DNA"/>
</dbReference>
<comment type="subcellular location">
    <subcellularLocation>
        <location evidence="1 8">Cell membrane</location>
        <topology evidence="1 8">Multi-pass membrane protein</topology>
    </subcellularLocation>
</comment>
<feature type="transmembrane region" description="Helical" evidence="8">
    <location>
        <begin position="235"/>
        <end position="253"/>
    </location>
</feature>
<dbReference type="InterPro" id="IPR035906">
    <property type="entry name" value="MetI-like_sf"/>
</dbReference>
<evidence type="ECO:0000256" key="2">
    <source>
        <dbReference type="ARBA" id="ARBA00007069"/>
    </source>
</evidence>
<evidence type="ECO:0000259" key="9">
    <source>
        <dbReference type="PROSITE" id="PS50928"/>
    </source>
</evidence>
<dbReference type="GO" id="GO:0055085">
    <property type="term" value="P:transmembrane transport"/>
    <property type="evidence" value="ECO:0007669"/>
    <property type="project" value="InterPro"/>
</dbReference>
<name>A0A511RKG1_9DEIN</name>
<evidence type="ECO:0000256" key="1">
    <source>
        <dbReference type="ARBA" id="ARBA00004651"/>
    </source>
</evidence>
<reference evidence="10 11" key="1">
    <citation type="submission" date="2019-07" db="EMBL/GenBank/DDBJ databases">
        <title>Whole genome shotgun sequence of Oceanithermus desulfurans NBRC 100063.</title>
        <authorList>
            <person name="Hosoyama A."/>
            <person name="Uohara A."/>
            <person name="Ohji S."/>
            <person name="Ichikawa N."/>
        </authorList>
    </citation>
    <scope>NUCLEOTIDE SEQUENCE [LARGE SCALE GENOMIC DNA]</scope>
    <source>
        <strain evidence="10 11">NBRC 100063</strain>
    </source>
</reference>
<evidence type="ECO:0000256" key="6">
    <source>
        <dbReference type="ARBA" id="ARBA00022989"/>
    </source>
</evidence>
<dbReference type="AlphaFoldDB" id="A0A511RKG1"/>
<sequence length="260" mass="28546">MTGRRWLTLHGVLVLLFLYLPIAVIVVLSFNESKYGVGWHGFTLKWYRQLLEHTRIHPYVWNSLIVATVSTFVSTVLGTLLALGLARYRFPWRGGLLFLLYIPVVIPDVVMGVSLLLFFAWVQQAAGALHLGLTTVILGHVSFQIAYVTLVVKSRLAGLDPSLDEAAADLGAAGWTRFWKVTFPLIAPGIAAAALLAFTLSLDDFVITFFTAGPGATTLPIYIFSSVKRGVTPEIHALSTLMILVTTLALIAVQRVQARR</sequence>
<keyword evidence="7 8" id="KW-0472">Membrane</keyword>
<keyword evidence="3 8" id="KW-0813">Transport</keyword>
<dbReference type="PROSITE" id="PS50928">
    <property type="entry name" value="ABC_TM1"/>
    <property type="match status" value="1"/>
</dbReference>
<evidence type="ECO:0000256" key="8">
    <source>
        <dbReference type="RuleBase" id="RU363032"/>
    </source>
</evidence>
<evidence type="ECO:0000256" key="7">
    <source>
        <dbReference type="ARBA" id="ARBA00023136"/>
    </source>
</evidence>
<feature type="transmembrane region" description="Helical" evidence="8">
    <location>
        <begin position="205"/>
        <end position="223"/>
    </location>
</feature>
<feature type="transmembrane region" description="Helical" evidence="8">
    <location>
        <begin position="128"/>
        <end position="152"/>
    </location>
</feature>
<protein>
    <submittedName>
        <fullName evidence="10">Spermidine/putrescine ABC transporter permease</fullName>
    </submittedName>
</protein>
<feature type="transmembrane region" description="Helical" evidence="8">
    <location>
        <begin position="7"/>
        <end position="30"/>
    </location>
</feature>
<evidence type="ECO:0000256" key="3">
    <source>
        <dbReference type="ARBA" id="ARBA00022448"/>
    </source>
</evidence>
<comment type="caution">
    <text evidence="10">The sequence shown here is derived from an EMBL/GenBank/DDBJ whole genome shotgun (WGS) entry which is preliminary data.</text>
</comment>
<dbReference type="Pfam" id="PF00528">
    <property type="entry name" value="BPD_transp_1"/>
    <property type="match status" value="1"/>
</dbReference>
<keyword evidence="4" id="KW-1003">Cell membrane</keyword>
<gene>
    <name evidence="10" type="ORF">ODE01S_15720</name>
</gene>
<accession>A0A511RKG1</accession>
<dbReference type="OrthoDB" id="9782004at2"/>
<feature type="transmembrane region" description="Helical" evidence="8">
    <location>
        <begin position="181"/>
        <end position="199"/>
    </location>
</feature>
<dbReference type="GO" id="GO:0005886">
    <property type="term" value="C:plasma membrane"/>
    <property type="evidence" value="ECO:0007669"/>
    <property type="project" value="UniProtKB-SubCell"/>
</dbReference>
<dbReference type="InterPro" id="IPR051789">
    <property type="entry name" value="Bact_Polyamine_Transport"/>
</dbReference>
<dbReference type="SUPFAM" id="SSF161098">
    <property type="entry name" value="MetI-like"/>
    <property type="match status" value="1"/>
</dbReference>
<feature type="transmembrane region" description="Helical" evidence="8">
    <location>
        <begin position="59"/>
        <end position="86"/>
    </location>
</feature>
<evidence type="ECO:0000313" key="11">
    <source>
        <dbReference type="Proteomes" id="UP000321827"/>
    </source>
</evidence>
<organism evidence="10 11">
    <name type="scientific">Oceanithermus desulfurans NBRC 100063</name>
    <dbReference type="NCBI Taxonomy" id="1227550"/>
    <lineage>
        <taxon>Bacteria</taxon>
        <taxon>Thermotogati</taxon>
        <taxon>Deinococcota</taxon>
        <taxon>Deinococci</taxon>
        <taxon>Thermales</taxon>
        <taxon>Thermaceae</taxon>
        <taxon>Oceanithermus</taxon>
    </lineage>
</organism>
<evidence type="ECO:0000256" key="5">
    <source>
        <dbReference type="ARBA" id="ARBA00022692"/>
    </source>
</evidence>
<proteinExistence type="inferred from homology"/>
<keyword evidence="6 8" id="KW-1133">Transmembrane helix</keyword>
<comment type="similarity">
    <text evidence="2">Belongs to the binding-protein-dependent transport system permease family. CysTW subfamily.</text>
</comment>
<dbReference type="Gene3D" id="1.10.3720.10">
    <property type="entry name" value="MetI-like"/>
    <property type="match status" value="1"/>
</dbReference>
<keyword evidence="5 8" id="KW-0812">Transmembrane</keyword>
<feature type="transmembrane region" description="Helical" evidence="8">
    <location>
        <begin position="98"/>
        <end position="122"/>
    </location>
</feature>
<dbReference type="PANTHER" id="PTHR43848:SF2">
    <property type="entry name" value="PUTRESCINE TRANSPORT SYSTEM PERMEASE PROTEIN POTI"/>
    <property type="match status" value="1"/>
</dbReference>
<feature type="domain" description="ABC transmembrane type-1" evidence="9">
    <location>
        <begin position="60"/>
        <end position="254"/>
    </location>
</feature>
<evidence type="ECO:0000313" key="10">
    <source>
        <dbReference type="EMBL" id="GEM90138.1"/>
    </source>
</evidence>